<evidence type="ECO:0000256" key="8">
    <source>
        <dbReference type="SAM" id="Phobius"/>
    </source>
</evidence>
<dbReference type="PROSITE" id="PS51012">
    <property type="entry name" value="ABC_TM2"/>
    <property type="match status" value="1"/>
</dbReference>
<sequence length="356" mass="38444">MNFARIRAIAARKFASLRRDKRTFGFIVIMPAIQIVLMGIAIGQVPTGLDIAIIDDGATGMGAIITDHLVDSESLVVHADYDSVAEARDGIEAGEIWAALHITPDGTLELHLDNSNQQVSATILVEVRNAMTAALEEQGDALPLTVAQPVYGERDPAFIDFLAPGIMTMVCFMFSLILTTMAFVGERYDGTLDRVFAAGTLPVEVLLGHLAAFSTVLIGQVTVVILIAVYGFDIPINGSLPLLFLLALLLGLSAMCFGLFVSTKARSEFQAMQLNMPVLFPVMLLSGILWPVQALPGWVQPISWALPSTWTAEAFRSIMIRGWGLEHSEVATAFAFDLLFALLALAVAARSLKVRD</sequence>
<feature type="transmembrane region" description="Helical" evidence="8">
    <location>
        <begin position="205"/>
        <end position="230"/>
    </location>
</feature>
<evidence type="ECO:0000256" key="4">
    <source>
        <dbReference type="ARBA" id="ARBA00022475"/>
    </source>
</evidence>
<dbReference type="InterPro" id="IPR051449">
    <property type="entry name" value="ABC-2_transporter_component"/>
</dbReference>
<reference evidence="11" key="1">
    <citation type="journal article" date="2019" name="bioRxiv">
        <title>Genome diversification in globally distributed novel marine Proteobacteria is linked to environmental adaptation.</title>
        <authorList>
            <person name="Zhou Z."/>
            <person name="Tran P.Q."/>
            <person name="Kieft K."/>
            <person name="Anantharaman K."/>
        </authorList>
    </citation>
    <scope>NUCLEOTIDE SEQUENCE [LARGE SCALE GENOMIC DNA]</scope>
</reference>
<comment type="subcellular location">
    <subcellularLocation>
        <location evidence="1">Cell membrane</location>
        <topology evidence="1">Multi-pass membrane protein</topology>
    </subcellularLocation>
</comment>
<gene>
    <name evidence="10" type="ORF">EYQ16_03330</name>
</gene>
<keyword evidence="4" id="KW-1003">Cell membrane</keyword>
<dbReference type="InterPro" id="IPR047817">
    <property type="entry name" value="ABC2_TM_bact-type"/>
</dbReference>
<evidence type="ECO:0000256" key="7">
    <source>
        <dbReference type="ARBA" id="ARBA00023136"/>
    </source>
</evidence>
<dbReference type="InterPro" id="IPR013525">
    <property type="entry name" value="ABC2_TM"/>
</dbReference>
<evidence type="ECO:0000256" key="5">
    <source>
        <dbReference type="ARBA" id="ARBA00022692"/>
    </source>
</evidence>
<evidence type="ECO:0000256" key="3">
    <source>
        <dbReference type="ARBA" id="ARBA00022448"/>
    </source>
</evidence>
<evidence type="ECO:0000259" key="9">
    <source>
        <dbReference type="PROSITE" id="PS51012"/>
    </source>
</evidence>
<feature type="domain" description="ABC transmembrane type-2" evidence="9">
    <location>
        <begin position="128"/>
        <end position="355"/>
    </location>
</feature>
<keyword evidence="7 8" id="KW-0472">Membrane</keyword>
<organism evidence="10 11">
    <name type="scientific">Marine Group III euryarchaeote</name>
    <dbReference type="NCBI Taxonomy" id="2173149"/>
    <lineage>
        <taxon>Archaea</taxon>
        <taxon>Methanobacteriati</taxon>
        <taxon>Thermoplasmatota</taxon>
        <taxon>Thermoplasmata</taxon>
        <taxon>Candidatus Thermoprofundales</taxon>
    </lineage>
</organism>
<feature type="transmembrane region" description="Helical" evidence="8">
    <location>
        <begin position="242"/>
        <end position="262"/>
    </location>
</feature>
<feature type="transmembrane region" description="Helical" evidence="8">
    <location>
        <begin position="274"/>
        <end position="292"/>
    </location>
</feature>
<dbReference type="GO" id="GO:0140359">
    <property type="term" value="F:ABC-type transporter activity"/>
    <property type="evidence" value="ECO:0007669"/>
    <property type="project" value="InterPro"/>
</dbReference>
<comment type="caution">
    <text evidence="10">The sequence shown here is derived from an EMBL/GenBank/DDBJ whole genome shotgun (WGS) entry which is preliminary data.</text>
</comment>
<protein>
    <submittedName>
        <fullName evidence="10">ABC transporter permease</fullName>
    </submittedName>
</protein>
<name>A0A7C7ZDI6_9ARCH</name>
<evidence type="ECO:0000256" key="6">
    <source>
        <dbReference type="ARBA" id="ARBA00022989"/>
    </source>
</evidence>
<feature type="transmembrane region" description="Helical" evidence="8">
    <location>
        <begin position="161"/>
        <end position="184"/>
    </location>
</feature>
<evidence type="ECO:0000313" key="10">
    <source>
        <dbReference type="EMBL" id="HIG63534.1"/>
    </source>
</evidence>
<accession>A0A7C7ZDI6</accession>
<dbReference type="PANTHER" id="PTHR30294:SF38">
    <property type="entry name" value="TRANSPORT PERMEASE PROTEIN"/>
    <property type="match status" value="1"/>
</dbReference>
<dbReference type="PANTHER" id="PTHR30294">
    <property type="entry name" value="MEMBRANE COMPONENT OF ABC TRANSPORTER YHHJ-RELATED"/>
    <property type="match status" value="1"/>
</dbReference>
<feature type="transmembrane region" description="Helical" evidence="8">
    <location>
        <begin position="23"/>
        <end position="42"/>
    </location>
</feature>
<dbReference type="GO" id="GO:0005886">
    <property type="term" value="C:plasma membrane"/>
    <property type="evidence" value="ECO:0007669"/>
    <property type="project" value="UniProtKB-SubCell"/>
</dbReference>
<evidence type="ECO:0000256" key="1">
    <source>
        <dbReference type="ARBA" id="ARBA00004651"/>
    </source>
</evidence>
<comment type="similarity">
    <text evidence="2">Belongs to the ABC-2 integral membrane protein family.</text>
</comment>
<feature type="transmembrane region" description="Helical" evidence="8">
    <location>
        <begin position="330"/>
        <end position="349"/>
    </location>
</feature>
<evidence type="ECO:0000313" key="11">
    <source>
        <dbReference type="Proteomes" id="UP000589516"/>
    </source>
</evidence>
<dbReference type="EMBL" id="DUAV01000022">
    <property type="protein sequence ID" value="HIG63534.1"/>
    <property type="molecule type" value="Genomic_DNA"/>
</dbReference>
<proteinExistence type="inferred from homology"/>
<keyword evidence="5 8" id="KW-0812">Transmembrane</keyword>
<keyword evidence="6 8" id="KW-1133">Transmembrane helix</keyword>
<dbReference type="Pfam" id="PF12698">
    <property type="entry name" value="ABC2_membrane_3"/>
    <property type="match status" value="1"/>
</dbReference>
<dbReference type="AlphaFoldDB" id="A0A7C7ZDI6"/>
<evidence type="ECO:0000256" key="2">
    <source>
        <dbReference type="ARBA" id="ARBA00007783"/>
    </source>
</evidence>
<keyword evidence="3" id="KW-0813">Transport</keyword>
<dbReference type="Proteomes" id="UP000589516">
    <property type="component" value="Unassembled WGS sequence"/>
</dbReference>